<dbReference type="Proteomes" id="UP001148482">
    <property type="component" value="Unassembled WGS sequence"/>
</dbReference>
<evidence type="ECO:0000313" key="4">
    <source>
        <dbReference type="Proteomes" id="UP001148482"/>
    </source>
</evidence>
<dbReference type="Gene3D" id="3.30.70.1060">
    <property type="entry name" value="Dimeric alpha+beta barrel"/>
    <property type="match status" value="1"/>
</dbReference>
<proteinExistence type="inferred from homology"/>
<organism evidence="3 4">
    <name type="scientific">Salinimicrobium profundisediminis</name>
    <dbReference type="NCBI Taxonomy" id="2994553"/>
    <lineage>
        <taxon>Bacteria</taxon>
        <taxon>Pseudomonadati</taxon>
        <taxon>Bacteroidota</taxon>
        <taxon>Flavobacteriia</taxon>
        <taxon>Flavobacteriales</taxon>
        <taxon>Flavobacteriaceae</taxon>
        <taxon>Salinimicrobium</taxon>
    </lineage>
</organism>
<accession>A0A9X3CUW9</accession>
<reference evidence="3" key="1">
    <citation type="submission" date="2022-11" db="EMBL/GenBank/DDBJ databases">
        <title>Salinimicrobium profundisediminis sp. nov., isolated from deep-sea sediment of the Mariana Trench.</title>
        <authorList>
            <person name="Fu H."/>
        </authorList>
    </citation>
    <scope>NUCLEOTIDE SEQUENCE</scope>
    <source>
        <strain evidence="3">MT39</strain>
    </source>
</reference>
<dbReference type="InterPro" id="IPR011008">
    <property type="entry name" value="Dimeric_a/b-barrel"/>
</dbReference>
<dbReference type="EMBL" id="JAPJDA010000002">
    <property type="protein sequence ID" value="MCX2836958.1"/>
    <property type="molecule type" value="Genomic_DNA"/>
</dbReference>
<comment type="similarity">
    <text evidence="1">Belongs to the YciI family.</text>
</comment>
<dbReference type="PROSITE" id="PS51257">
    <property type="entry name" value="PROKAR_LIPOPROTEIN"/>
    <property type="match status" value="1"/>
</dbReference>
<evidence type="ECO:0000313" key="3">
    <source>
        <dbReference type="EMBL" id="MCX2836958.1"/>
    </source>
</evidence>
<feature type="domain" description="YCII-related" evidence="2">
    <location>
        <begin position="95"/>
        <end position="164"/>
    </location>
</feature>
<protein>
    <recommendedName>
        <fullName evidence="2">YCII-related domain-containing protein</fullName>
    </recommendedName>
</protein>
<name>A0A9X3CUW9_9FLAO</name>
<dbReference type="Pfam" id="PF03795">
    <property type="entry name" value="YCII"/>
    <property type="match status" value="1"/>
</dbReference>
<dbReference type="SUPFAM" id="SSF54909">
    <property type="entry name" value="Dimeric alpha+beta barrel"/>
    <property type="match status" value="1"/>
</dbReference>
<evidence type="ECO:0000259" key="2">
    <source>
        <dbReference type="Pfam" id="PF03795"/>
    </source>
</evidence>
<comment type="caution">
    <text evidence="3">The sequence shown here is derived from an EMBL/GenBank/DDBJ whole genome shotgun (WGS) entry which is preliminary data.</text>
</comment>
<gene>
    <name evidence="3" type="ORF">OQ279_02235</name>
</gene>
<keyword evidence="4" id="KW-1185">Reference proteome</keyword>
<dbReference type="InterPro" id="IPR005545">
    <property type="entry name" value="YCII"/>
</dbReference>
<sequence length="173" mass="19337">MANIKTMKKLIFLGSALLLITSCNQSRDTRGIPGPEEVEARMPDTIRDPEHEAAELKKQGYQTFLYGEGEQQQLMQQYFIVFLKRGEDRGQDSLTAAKLQQEHLAHLERMASEGYLSMAGPFGDEGDIRGIAVYNTPNFEMADSLARLDPMVVAGRLAIEVYPWWAAKGSALK</sequence>
<dbReference type="AlphaFoldDB" id="A0A9X3CUW9"/>
<dbReference type="RefSeq" id="WP_266068138.1">
    <property type="nucleotide sequence ID" value="NZ_JAPJDA010000002.1"/>
</dbReference>
<evidence type="ECO:0000256" key="1">
    <source>
        <dbReference type="ARBA" id="ARBA00007689"/>
    </source>
</evidence>